<dbReference type="InterPro" id="IPR036250">
    <property type="entry name" value="AcylCo_DH-like_C"/>
</dbReference>
<evidence type="ECO:0000256" key="2">
    <source>
        <dbReference type="ARBA" id="ARBA00009347"/>
    </source>
</evidence>
<evidence type="ECO:0000259" key="9">
    <source>
        <dbReference type="Pfam" id="PF02771"/>
    </source>
</evidence>
<evidence type="ECO:0000256" key="3">
    <source>
        <dbReference type="ARBA" id="ARBA00022630"/>
    </source>
</evidence>
<dbReference type="InterPro" id="IPR052161">
    <property type="entry name" value="Mycobact_Acyl-CoA_DH"/>
</dbReference>
<dbReference type="RefSeq" id="WP_090664538.1">
    <property type="nucleotide sequence ID" value="NZ_FMZX01000016.1"/>
</dbReference>
<dbReference type="SUPFAM" id="SSF47203">
    <property type="entry name" value="Acyl-CoA dehydrogenase C-terminal domain-like"/>
    <property type="match status" value="1"/>
</dbReference>
<dbReference type="AlphaFoldDB" id="A0A1G6ZGF0"/>
<dbReference type="EMBL" id="FMZX01000016">
    <property type="protein sequence ID" value="SDE01453.1"/>
    <property type="molecule type" value="Genomic_DNA"/>
</dbReference>
<dbReference type="PANTHER" id="PTHR43292:SF3">
    <property type="entry name" value="ACYL-COA DEHYDROGENASE FADE29"/>
    <property type="match status" value="1"/>
</dbReference>
<feature type="domain" description="Acyl-CoA dehydrogenase/oxidase C-terminal" evidence="7">
    <location>
        <begin position="232"/>
        <end position="398"/>
    </location>
</feature>
<proteinExistence type="inferred from homology"/>
<dbReference type="InterPro" id="IPR046373">
    <property type="entry name" value="Acyl-CoA_Oxase/DH_mid-dom_sf"/>
</dbReference>
<evidence type="ECO:0000259" key="7">
    <source>
        <dbReference type="Pfam" id="PF00441"/>
    </source>
</evidence>
<name>A0A1G6ZGF0_9PROT</name>
<comment type="cofactor">
    <cofactor evidence="1 6">
        <name>FAD</name>
        <dbReference type="ChEBI" id="CHEBI:57692"/>
    </cofactor>
</comment>
<reference evidence="10 11" key="1">
    <citation type="submission" date="2016-10" db="EMBL/GenBank/DDBJ databases">
        <authorList>
            <person name="de Groot N.N."/>
        </authorList>
    </citation>
    <scope>NUCLEOTIDE SEQUENCE [LARGE SCALE GENOMIC DNA]</scope>
    <source>
        <strain evidence="10 11">CPCC 100156</strain>
    </source>
</reference>
<dbReference type="SUPFAM" id="SSF56645">
    <property type="entry name" value="Acyl-CoA dehydrogenase NM domain-like"/>
    <property type="match status" value="1"/>
</dbReference>
<evidence type="ECO:0000256" key="1">
    <source>
        <dbReference type="ARBA" id="ARBA00001974"/>
    </source>
</evidence>
<dbReference type="Pfam" id="PF02771">
    <property type="entry name" value="Acyl-CoA_dh_N"/>
    <property type="match status" value="1"/>
</dbReference>
<dbReference type="GO" id="GO:0050660">
    <property type="term" value="F:flavin adenine dinucleotide binding"/>
    <property type="evidence" value="ECO:0007669"/>
    <property type="project" value="InterPro"/>
</dbReference>
<dbReference type="Gene3D" id="2.40.110.10">
    <property type="entry name" value="Butyryl-CoA Dehydrogenase, subunit A, domain 2"/>
    <property type="match status" value="1"/>
</dbReference>
<dbReference type="Gene3D" id="1.10.540.10">
    <property type="entry name" value="Acyl-CoA dehydrogenase/oxidase, N-terminal domain"/>
    <property type="match status" value="1"/>
</dbReference>
<dbReference type="FunFam" id="2.40.110.10:FF:000011">
    <property type="entry name" value="Acyl-CoA dehydrogenase FadE34"/>
    <property type="match status" value="1"/>
</dbReference>
<dbReference type="STRING" id="938405.SAMN02927895_01211"/>
<dbReference type="PANTHER" id="PTHR43292">
    <property type="entry name" value="ACYL-COA DEHYDROGENASE"/>
    <property type="match status" value="1"/>
</dbReference>
<gene>
    <name evidence="10" type="ORF">SAMN04487779_101685</name>
</gene>
<dbReference type="InterPro" id="IPR037069">
    <property type="entry name" value="AcylCoA_DH/ox_N_sf"/>
</dbReference>
<evidence type="ECO:0000313" key="11">
    <source>
        <dbReference type="Proteomes" id="UP000198925"/>
    </source>
</evidence>
<evidence type="ECO:0000256" key="6">
    <source>
        <dbReference type="RuleBase" id="RU362125"/>
    </source>
</evidence>
<feature type="domain" description="Acyl-CoA dehydrogenase/oxidase N-terminal" evidence="9">
    <location>
        <begin position="6"/>
        <end position="119"/>
    </location>
</feature>
<dbReference type="GO" id="GO:0005886">
    <property type="term" value="C:plasma membrane"/>
    <property type="evidence" value="ECO:0007669"/>
    <property type="project" value="TreeGrafter"/>
</dbReference>
<evidence type="ECO:0000259" key="8">
    <source>
        <dbReference type="Pfam" id="PF02770"/>
    </source>
</evidence>
<evidence type="ECO:0000256" key="5">
    <source>
        <dbReference type="ARBA" id="ARBA00023002"/>
    </source>
</evidence>
<dbReference type="GO" id="GO:0016627">
    <property type="term" value="F:oxidoreductase activity, acting on the CH-CH group of donors"/>
    <property type="evidence" value="ECO:0007669"/>
    <property type="project" value="InterPro"/>
</dbReference>
<organism evidence="10 11">
    <name type="scientific">Belnapia rosea</name>
    <dbReference type="NCBI Taxonomy" id="938405"/>
    <lineage>
        <taxon>Bacteria</taxon>
        <taxon>Pseudomonadati</taxon>
        <taxon>Pseudomonadota</taxon>
        <taxon>Alphaproteobacteria</taxon>
        <taxon>Acetobacterales</taxon>
        <taxon>Roseomonadaceae</taxon>
        <taxon>Belnapia</taxon>
    </lineage>
</organism>
<dbReference type="InterPro" id="IPR013786">
    <property type="entry name" value="AcylCoA_DH/ox_N"/>
</dbReference>
<accession>A0A1G6ZGF0</accession>
<keyword evidence="5 6" id="KW-0560">Oxidoreductase</keyword>
<keyword evidence="11" id="KW-1185">Reference proteome</keyword>
<keyword evidence="4 6" id="KW-0274">FAD</keyword>
<dbReference type="Gene3D" id="1.20.140.10">
    <property type="entry name" value="Butyryl-CoA Dehydrogenase, subunit A, domain 3"/>
    <property type="match status" value="1"/>
</dbReference>
<dbReference type="Pfam" id="PF02770">
    <property type="entry name" value="Acyl-CoA_dh_M"/>
    <property type="match status" value="1"/>
</dbReference>
<dbReference type="InterPro" id="IPR009100">
    <property type="entry name" value="AcylCoA_DH/oxidase_NM_dom_sf"/>
</dbReference>
<dbReference type="Proteomes" id="UP000198925">
    <property type="component" value="Unassembled WGS sequence"/>
</dbReference>
<dbReference type="Pfam" id="PF00441">
    <property type="entry name" value="Acyl-CoA_dh_1"/>
    <property type="match status" value="1"/>
</dbReference>
<sequence length="401" mass="44620">MELRFTPEEVAFREEVRAFIRDKLPADTRERMRLGHKPTKQDTITWQRILNAKGWAAYSWPKEHGGPGWSAIQRMIFLEENLMAPAPELLSFNITMLGPVLVEFGTEAQKRHFLPRAANLDDWWCQGFSEPGAGSDLASLRTAAVREGDHYVVNGQKIWTSTAHNADWCFCLVRTDPRAAKRQEGISFLLIDLRTPGIEVRPIISIDGSHHLNEVFFTDVRVPAENLVGEENRGWSVAKYLLGNERTGIARLGTSKAAVRRAKEVAREVRTRGRPLIEDRGFRTRVAQLEVDMKALEITQLRVVSAFAKSGGKKPDPLSSVLKIKGTELLQASSELVMDVGGPLAMPAWQQELAALANEPAPVPDWAPAMAPAYLMLRAASIYGGTNEIQKNILNKAVLGL</sequence>
<protein>
    <submittedName>
        <fullName evidence="10">Acyl-CoA dehydrogenase</fullName>
    </submittedName>
</protein>
<evidence type="ECO:0000313" key="10">
    <source>
        <dbReference type="EMBL" id="SDE01453.1"/>
    </source>
</evidence>
<dbReference type="InterPro" id="IPR006091">
    <property type="entry name" value="Acyl-CoA_Oxase/DH_mid-dom"/>
</dbReference>
<evidence type="ECO:0000256" key="4">
    <source>
        <dbReference type="ARBA" id="ARBA00022827"/>
    </source>
</evidence>
<dbReference type="InterPro" id="IPR009075">
    <property type="entry name" value="AcylCo_DH/oxidase_C"/>
</dbReference>
<keyword evidence="3 6" id="KW-0285">Flavoprotein</keyword>
<comment type="similarity">
    <text evidence="2 6">Belongs to the acyl-CoA dehydrogenase family.</text>
</comment>
<feature type="domain" description="Acyl-CoA oxidase/dehydrogenase middle" evidence="8">
    <location>
        <begin position="125"/>
        <end position="220"/>
    </location>
</feature>